<dbReference type="RefSeq" id="WP_279837678.1">
    <property type="nucleotide sequence ID" value="NZ_JASCSA010000035.1"/>
</dbReference>
<keyword evidence="2" id="KW-1185">Reference proteome</keyword>
<proteinExistence type="predicted"/>
<evidence type="ECO:0000313" key="1">
    <source>
        <dbReference type="EMBL" id="MDI5886165.1"/>
    </source>
</evidence>
<dbReference type="Proteomes" id="UP001229025">
    <property type="component" value="Unassembled WGS sequence"/>
</dbReference>
<name>A0ABT6UTX5_9GAMM</name>
<accession>A0ABT6UTX5</accession>
<gene>
    <name evidence="1" type="ORF">QLT01_17615</name>
</gene>
<organism evidence="1 2">
    <name type="scientific">Cobetia amphilecti</name>
    <dbReference type="NCBI Taxonomy" id="1055104"/>
    <lineage>
        <taxon>Bacteria</taxon>
        <taxon>Pseudomonadati</taxon>
        <taxon>Pseudomonadota</taxon>
        <taxon>Gammaproteobacteria</taxon>
        <taxon>Oceanospirillales</taxon>
        <taxon>Halomonadaceae</taxon>
        <taxon>Cobetia</taxon>
    </lineage>
</organism>
<reference evidence="2" key="2">
    <citation type="submission" date="2023-07" db="EMBL/GenBank/DDBJ databases">
        <title>Genome-based characterization of strain KMM 296 and proposal for reclassification of Cobetia litoralis and Cobetia pacifica, and emended description of the species Cobetia amphilecti and Cobetia marina.</title>
        <authorList>
            <person name="Balabanova L."/>
            <person name="Nedashkovskaya O."/>
        </authorList>
    </citation>
    <scope>NUCLEOTIDE SEQUENCE [LARGE SCALE GENOMIC DNA]</scope>
    <source>
        <strain evidence="2">NRIC 0815</strain>
    </source>
</reference>
<protein>
    <submittedName>
        <fullName evidence="1">Uncharacterized protein</fullName>
    </submittedName>
</protein>
<comment type="caution">
    <text evidence="1">The sequence shown here is derived from an EMBL/GenBank/DDBJ whole genome shotgun (WGS) entry which is preliminary data.</text>
</comment>
<evidence type="ECO:0000313" key="2">
    <source>
        <dbReference type="Proteomes" id="UP001229025"/>
    </source>
</evidence>
<dbReference type="EMBL" id="JASCSA010000035">
    <property type="protein sequence ID" value="MDI5886165.1"/>
    <property type="molecule type" value="Genomic_DNA"/>
</dbReference>
<sequence>MSDTLEKIYAKARVTDPLFGDVSRDFQPTIEQVVQVLDIDGIDYNPPSGRERINFSLRPDLVTDVQGFAAAHDMSVSTAVDVLLRVALGDYAQWWNENGTDNEEAK</sequence>
<reference evidence="1 2" key="1">
    <citation type="submission" date="2023-04" db="EMBL/GenBank/DDBJ databases">
        <authorList>
            <person name="Otstavnykh N."/>
            <person name="Seitkalieva A."/>
            <person name="Bystritskaya E."/>
        </authorList>
    </citation>
    <scope>NUCLEOTIDE SEQUENCE [LARGE SCALE GENOMIC DNA]</scope>
    <source>
        <strain evidence="1 2">NRIC 0815</strain>
    </source>
</reference>